<gene>
    <name evidence="3" type="ORF">BM524_00165</name>
</gene>
<dbReference type="InterPro" id="IPR016886">
    <property type="entry name" value="UCP028458_glyceroPtfrase"/>
</dbReference>
<sequence length="354" mass="41533">MPKRYVFFTTLSYAYSIYRPLQEAIRARGDEVAWFLEDGCPDLLKEDEVRLTTLKDVIEYNPLAIFACANVIYHFLPGIKVSVFHGYPIGKRGEKNQEKDDHFSIRGWFDIYCTQGPSSTEYFKKLEAKHQFFKVYQTGWAKVDSYFDEYNQQSEVPTILYGTTFSKGISSAPHLFDTISHLVKTKNWNWRLTFHPKINDQVLLNKYRALAAEHSNVSFIDNVRLEDFQQSDVMLCDSSSIILEFMLMDKPVVTYRNTNPGKHLLNVTSVSEVENAIETALSRPDALMKEVNSFAKYHEAYRDGNNCDRILNAVDDFNENHKGKIKKKPLNLWRKFRLRNKLKYWKYFERSERM</sequence>
<accession>A0AAC9JBH3</accession>
<dbReference type="Proteomes" id="UP000182101">
    <property type="component" value="Chromosome"/>
</dbReference>
<dbReference type="InterPro" id="IPR043148">
    <property type="entry name" value="TagF_C"/>
</dbReference>
<reference evidence="3 4" key="1">
    <citation type="submission" date="2016-11" db="EMBL/GenBank/DDBJ databases">
        <title>Networking in microbes: conjugative elements and plasmids in the genus Alteromonas.</title>
        <authorList>
            <person name="Lopez-Perez M."/>
            <person name="Ramon-Marco N."/>
            <person name="Rodriguez-Valera F."/>
        </authorList>
    </citation>
    <scope>NUCLEOTIDE SEQUENCE [LARGE SCALE GENOMIC DNA]</scope>
    <source>
        <strain evidence="3 4">CP48</strain>
    </source>
</reference>
<evidence type="ECO:0000259" key="2">
    <source>
        <dbReference type="Pfam" id="PF02350"/>
    </source>
</evidence>
<evidence type="ECO:0000313" key="4">
    <source>
        <dbReference type="Proteomes" id="UP000182101"/>
    </source>
</evidence>
<dbReference type="Pfam" id="PF02350">
    <property type="entry name" value="Epimerase_2"/>
    <property type="match status" value="1"/>
</dbReference>
<name>A0AAC9JBH3_9ALTE</name>
<feature type="domain" description="UDP-N-acetylglucosamine 2-epimerase" evidence="2">
    <location>
        <begin position="174"/>
        <end position="314"/>
    </location>
</feature>
<protein>
    <submittedName>
        <fullName evidence="3">CDP-glycerol--poly(Glycerophosphate) glycerophosphotransferase</fullName>
    </submittedName>
</protein>
<dbReference type="PIRSF" id="PIRSF028458">
    <property type="entry name" value="UCP028458_glyceroPtfrase"/>
    <property type="match status" value="1"/>
</dbReference>
<dbReference type="AlphaFoldDB" id="A0AAC9JBH3"/>
<dbReference type="RefSeq" id="WP_071958227.1">
    <property type="nucleotide sequence ID" value="NZ_CP018024.1"/>
</dbReference>
<comment type="similarity">
    <text evidence="1">Belongs to the UDP-N-acetylglucosamine 2-epimerase family.</text>
</comment>
<proteinExistence type="inferred from homology"/>
<organism evidence="3 4">
    <name type="scientific">Alteromonas mediterranea</name>
    <dbReference type="NCBI Taxonomy" id="314275"/>
    <lineage>
        <taxon>Bacteria</taxon>
        <taxon>Pseudomonadati</taxon>
        <taxon>Pseudomonadota</taxon>
        <taxon>Gammaproteobacteria</taxon>
        <taxon>Alteromonadales</taxon>
        <taxon>Alteromonadaceae</taxon>
        <taxon>Alteromonas/Salinimonas group</taxon>
        <taxon>Alteromonas</taxon>
    </lineage>
</organism>
<evidence type="ECO:0000313" key="3">
    <source>
        <dbReference type="EMBL" id="APD88342.1"/>
    </source>
</evidence>
<dbReference type="SUPFAM" id="SSF53756">
    <property type="entry name" value="UDP-Glycosyltransferase/glycogen phosphorylase"/>
    <property type="match status" value="1"/>
</dbReference>
<keyword evidence="1" id="KW-0413">Isomerase</keyword>
<evidence type="ECO:0000256" key="1">
    <source>
        <dbReference type="RuleBase" id="RU003513"/>
    </source>
</evidence>
<dbReference type="EMBL" id="CP018024">
    <property type="protein sequence ID" value="APD88342.1"/>
    <property type="molecule type" value="Genomic_DNA"/>
</dbReference>
<dbReference type="InterPro" id="IPR003331">
    <property type="entry name" value="UDP_GlcNAc_Epimerase_2_dom"/>
</dbReference>
<dbReference type="Gene3D" id="3.40.50.12580">
    <property type="match status" value="1"/>
</dbReference>
<dbReference type="GO" id="GO:0016853">
    <property type="term" value="F:isomerase activity"/>
    <property type="evidence" value="ECO:0007669"/>
    <property type="project" value="UniProtKB-KW"/>
</dbReference>